<feature type="transmembrane region" description="Helical" evidence="5">
    <location>
        <begin position="22"/>
        <end position="41"/>
    </location>
</feature>
<dbReference type="InterPro" id="IPR020846">
    <property type="entry name" value="MFS_dom"/>
</dbReference>
<dbReference type="PANTHER" id="PTHR48021:SF33">
    <property type="entry name" value="AT22075P-RELATED"/>
    <property type="match status" value="1"/>
</dbReference>
<accession>A0A7R8UX05</accession>
<sequence>MGNTPTKEASFKDFASKDALKGMLRGVGLVGVNIFSGIFLIVNYNATIFKAAGINIAPNDATLIVAVSQIAGTYLSTLIVERFRRKTLLILTTATAGLALTIMGTSTYLSQFYDMSGLSWLPVASLSFMVFAASSGYIPLTFVVMNEVIPRPVRPLVSSVCNAVLNTFAFASLKLLPMLIEYAGLHVVVWICAAMCFLGVLFNAICIPETRGKLI</sequence>
<feature type="transmembrane region" description="Helical" evidence="5">
    <location>
        <begin position="87"/>
        <end position="108"/>
    </location>
</feature>
<feature type="transmembrane region" description="Helical" evidence="5">
    <location>
        <begin position="182"/>
        <end position="206"/>
    </location>
</feature>
<evidence type="ECO:0000313" key="7">
    <source>
        <dbReference type="EMBL" id="CAD7088665.1"/>
    </source>
</evidence>
<keyword evidence="4 5" id="KW-0472">Membrane</keyword>
<dbReference type="OrthoDB" id="8120565at2759"/>
<dbReference type="InterPro" id="IPR005828">
    <property type="entry name" value="MFS_sugar_transport-like"/>
</dbReference>
<proteinExistence type="predicted"/>
<evidence type="ECO:0000256" key="4">
    <source>
        <dbReference type="ARBA" id="ARBA00023136"/>
    </source>
</evidence>
<feature type="transmembrane region" description="Helical" evidence="5">
    <location>
        <begin position="120"/>
        <end position="144"/>
    </location>
</feature>
<gene>
    <name evidence="7" type="ORF">HERILL_LOCUS11268</name>
</gene>
<dbReference type="Pfam" id="PF00083">
    <property type="entry name" value="Sugar_tr"/>
    <property type="match status" value="1"/>
</dbReference>
<dbReference type="Proteomes" id="UP000594454">
    <property type="component" value="Chromosome 4"/>
</dbReference>
<keyword evidence="8" id="KW-1185">Reference proteome</keyword>
<evidence type="ECO:0000259" key="6">
    <source>
        <dbReference type="PROSITE" id="PS50850"/>
    </source>
</evidence>
<evidence type="ECO:0000256" key="2">
    <source>
        <dbReference type="ARBA" id="ARBA00022692"/>
    </source>
</evidence>
<dbReference type="InterPro" id="IPR036259">
    <property type="entry name" value="MFS_trans_sf"/>
</dbReference>
<feature type="transmembrane region" description="Helical" evidence="5">
    <location>
        <begin position="156"/>
        <end position="176"/>
    </location>
</feature>
<evidence type="ECO:0000313" key="8">
    <source>
        <dbReference type="Proteomes" id="UP000594454"/>
    </source>
</evidence>
<protein>
    <recommendedName>
        <fullName evidence="6">Major facilitator superfamily (MFS) profile domain-containing protein</fullName>
    </recommendedName>
</protein>
<organism evidence="7 8">
    <name type="scientific">Hermetia illucens</name>
    <name type="common">Black soldier fly</name>
    <dbReference type="NCBI Taxonomy" id="343691"/>
    <lineage>
        <taxon>Eukaryota</taxon>
        <taxon>Metazoa</taxon>
        <taxon>Ecdysozoa</taxon>
        <taxon>Arthropoda</taxon>
        <taxon>Hexapoda</taxon>
        <taxon>Insecta</taxon>
        <taxon>Pterygota</taxon>
        <taxon>Neoptera</taxon>
        <taxon>Endopterygota</taxon>
        <taxon>Diptera</taxon>
        <taxon>Brachycera</taxon>
        <taxon>Stratiomyomorpha</taxon>
        <taxon>Stratiomyidae</taxon>
        <taxon>Hermetiinae</taxon>
        <taxon>Hermetia</taxon>
    </lineage>
</organism>
<dbReference type="EMBL" id="LR899012">
    <property type="protein sequence ID" value="CAD7088665.1"/>
    <property type="molecule type" value="Genomic_DNA"/>
</dbReference>
<dbReference type="GO" id="GO:0016020">
    <property type="term" value="C:membrane"/>
    <property type="evidence" value="ECO:0007669"/>
    <property type="project" value="UniProtKB-SubCell"/>
</dbReference>
<dbReference type="PROSITE" id="PS50850">
    <property type="entry name" value="MFS"/>
    <property type="match status" value="1"/>
</dbReference>
<feature type="transmembrane region" description="Helical" evidence="5">
    <location>
        <begin position="61"/>
        <end position="80"/>
    </location>
</feature>
<dbReference type="SUPFAM" id="SSF103473">
    <property type="entry name" value="MFS general substrate transporter"/>
    <property type="match status" value="1"/>
</dbReference>
<dbReference type="PANTHER" id="PTHR48021">
    <property type="match status" value="1"/>
</dbReference>
<reference evidence="7 8" key="1">
    <citation type="submission" date="2020-11" db="EMBL/GenBank/DDBJ databases">
        <authorList>
            <person name="Wallbank WR R."/>
            <person name="Pardo Diaz C."/>
            <person name="Kozak K."/>
            <person name="Martin S."/>
            <person name="Jiggins C."/>
            <person name="Moest M."/>
            <person name="Warren A I."/>
            <person name="Generalovic N T."/>
            <person name="Byers J.R.P. K."/>
            <person name="Montejo-Kovacevich G."/>
            <person name="Yen C E."/>
        </authorList>
    </citation>
    <scope>NUCLEOTIDE SEQUENCE [LARGE SCALE GENOMIC DNA]</scope>
</reference>
<dbReference type="Gene3D" id="1.20.1250.20">
    <property type="entry name" value="MFS general substrate transporter like domains"/>
    <property type="match status" value="1"/>
</dbReference>
<dbReference type="InParanoid" id="A0A7R8UX05"/>
<evidence type="ECO:0000256" key="3">
    <source>
        <dbReference type="ARBA" id="ARBA00022989"/>
    </source>
</evidence>
<name>A0A7R8UX05_HERIL</name>
<evidence type="ECO:0000256" key="5">
    <source>
        <dbReference type="SAM" id="Phobius"/>
    </source>
</evidence>
<dbReference type="GO" id="GO:0022857">
    <property type="term" value="F:transmembrane transporter activity"/>
    <property type="evidence" value="ECO:0007669"/>
    <property type="project" value="InterPro"/>
</dbReference>
<dbReference type="AlphaFoldDB" id="A0A7R8UX05"/>
<feature type="domain" description="Major facilitator superfamily (MFS) profile" evidence="6">
    <location>
        <begin position="1"/>
        <end position="211"/>
    </location>
</feature>
<evidence type="ECO:0000256" key="1">
    <source>
        <dbReference type="ARBA" id="ARBA00004141"/>
    </source>
</evidence>
<keyword evidence="2 5" id="KW-0812">Transmembrane</keyword>
<dbReference type="InterPro" id="IPR050549">
    <property type="entry name" value="MFS_Trehalose_Transporter"/>
</dbReference>
<keyword evidence="3 5" id="KW-1133">Transmembrane helix</keyword>
<comment type="subcellular location">
    <subcellularLocation>
        <location evidence="1">Membrane</location>
        <topology evidence="1">Multi-pass membrane protein</topology>
    </subcellularLocation>
</comment>